<protein>
    <submittedName>
        <fullName evidence="1">Uncharacterized protein</fullName>
    </submittedName>
</protein>
<sequence>MHTNIYRSRMMHAAVHSICFHS</sequence>
<proteinExistence type="predicted"/>
<name>A0A0A9EAL9_ARUDO</name>
<reference evidence="1" key="1">
    <citation type="submission" date="2014-09" db="EMBL/GenBank/DDBJ databases">
        <authorList>
            <person name="Magalhaes I.L.F."/>
            <person name="Oliveira U."/>
            <person name="Santos F.R."/>
            <person name="Vidigal T.H.D.A."/>
            <person name="Brescovit A.D."/>
            <person name="Santos A.J."/>
        </authorList>
    </citation>
    <scope>NUCLEOTIDE SEQUENCE</scope>
    <source>
        <tissue evidence="1">Shoot tissue taken approximately 20 cm above the soil surface</tissue>
    </source>
</reference>
<evidence type="ECO:0000313" key="1">
    <source>
        <dbReference type="EMBL" id="JAD97799.1"/>
    </source>
</evidence>
<accession>A0A0A9EAL9</accession>
<dbReference type="AlphaFoldDB" id="A0A0A9EAL9"/>
<dbReference type="EMBL" id="GBRH01200096">
    <property type="protein sequence ID" value="JAD97799.1"/>
    <property type="molecule type" value="Transcribed_RNA"/>
</dbReference>
<reference evidence="1" key="2">
    <citation type="journal article" date="2015" name="Data Brief">
        <title>Shoot transcriptome of the giant reed, Arundo donax.</title>
        <authorList>
            <person name="Barrero R.A."/>
            <person name="Guerrero F.D."/>
            <person name="Moolhuijzen P."/>
            <person name="Goolsby J.A."/>
            <person name="Tidwell J."/>
            <person name="Bellgard S.E."/>
            <person name="Bellgard M.I."/>
        </authorList>
    </citation>
    <scope>NUCLEOTIDE SEQUENCE</scope>
    <source>
        <tissue evidence="1">Shoot tissue taken approximately 20 cm above the soil surface</tissue>
    </source>
</reference>
<organism evidence="1">
    <name type="scientific">Arundo donax</name>
    <name type="common">Giant reed</name>
    <name type="synonym">Donax arundinaceus</name>
    <dbReference type="NCBI Taxonomy" id="35708"/>
    <lineage>
        <taxon>Eukaryota</taxon>
        <taxon>Viridiplantae</taxon>
        <taxon>Streptophyta</taxon>
        <taxon>Embryophyta</taxon>
        <taxon>Tracheophyta</taxon>
        <taxon>Spermatophyta</taxon>
        <taxon>Magnoliopsida</taxon>
        <taxon>Liliopsida</taxon>
        <taxon>Poales</taxon>
        <taxon>Poaceae</taxon>
        <taxon>PACMAD clade</taxon>
        <taxon>Arundinoideae</taxon>
        <taxon>Arundineae</taxon>
        <taxon>Arundo</taxon>
    </lineage>
</organism>